<dbReference type="AlphaFoldDB" id="A0A1V9YJZ2"/>
<protein>
    <recommendedName>
        <fullName evidence="1">3'-5' exonuclease domain-containing protein</fullName>
    </recommendedName>
</protein>
<dbReference type="InterPro" id="IPR012337">
    <property type="entry name" value="RNaseH-like_sf"/>
</dbReference>
<dbReference type="Proteomes" id="UP000243579">
    <property type="component" value="Unassembled WGS sequence"/>
</dbReference>
<dbReference type="InterPro" id="IPR002782">
    <property type="entry name" value="Mut7-C_RNAse_dom"/>
</dbReference>
<keyword evidence="3" id="KW-1185">Reference proteome</keyword>
<dbReference type="Pfam" id="PF01612">
    <property type="entry name" value="DNA_pol_A_exo1"/>
    <property type="match status" value="1"/>
</dbReference>
<dbReference type="GO" id="GO:0002161">
    <property type="term" value="F:aminoacyl-tRNA deacylase activity"/>
    <property type="evidence" value="ECO:0007669"/>
    <property type="project" value="InterPro"/>
</dbReference>
<proteinExistence type="predicted"/>
<dbReference type="Gene3D" id="3.90.960.10">
    <property type="entry name" value="YbaK/aminoacyl-tRNA synthetase-associated domain"/>
    <property type="match status" value="1"/>
</dbReference>
<dbReference type="InterPro" id="IPR002562">
    <property type="entry name" value="3'-5'_exonuclease_dom"/>
</dbReference>
<dbReference type="EMBL" id="JNBR01001541">
    <property type="protein sequence ID" value="OQR86025.1"/>
    <property type="molecule type" value="Genomic_DNA"/>
</dbReference>
<dbReference type="OrthoDB" id="10261556at2759"/>
<dbReference type="InterPro" id="IPR036754">
    <property type="entry name" value="YbaK/aa-tRNA-synt-asso_dom_sf"/>
</dbReference>
<dbReference type="SMART" id="SM00474">
    <property type="entry name" value="35EXOc"/>
    <property type="match status" value="1"/>
</dbReference>
<dbReference type="Pfam" id="PF04073">
    <property type="entry name" value="tRNA_edit"/>
    <property type="match status" value="1"/>
</dbReference>
<dbReference type="PANTHER" id="PTHR47765">
    <property type="entry name" value="3'-5' EXONUCLEASE DOMAIN-CONTAINING PROTEIN"/>
    <property type="match status" value="1"/>
</dbReference>
<dbReference type="InterPro" id="IPR052408">
    <property type="entry name" value="Exonuclease_MUT-7-like"/>
</dbReference>
<feature type="domain" description="3'-5' exonuclease" evidence="1">
    <location>
        <begin position="308"/>
        <end position="488"/>
    </location>
</feature>
<dbReference type="SUPFAM" id="SSF53098">
    <property type="entry name" value="Ribonuclease H-like"/>
    <property type="match status" value="1"/>
</dbReference>
<dbReference type="GO" id="GO:0003676">
    <property type="term" value="F:nucleic acid binding"/>
    <property type="evidence" value="ECO:0007669"/>
    <property type="project" value="InterPro"/>
</dbReference>
<dbReference type="Gene3D" id="3.30.420.10">
    <property type="entry name" value="Ribonuclease H-like superfamily/Ribonuclease H"/>
    <property type="match status" value="1"/>
</dbReference>
<reference evidence="2 3" key="1">
    <citation type="journal article" date="2014" name="Genome Biol. Evol.">
        <title>The secreted proteins of Achlya hypogyna and Thraustotheca clavata identify the ancestral oomycete secretome and reveal gene acquisitions by horizontal gene transfer.</title>
        <authorList>
            <person name="Misner I."/>
            <person name="Blouin N."/>
            <person name="Leonard G."/>
            <person name="Richards T.A."/>
            <person name="Lane C.E."/>
        </authorList>
    </citation>
    <scope>NUCLEOTIDE SEQUENCE [LARGE SCALE GENOMIC DNA]</scope>
    <source>
        <strain evidence="2 3">ATCC 48635</strain>
    </source>
</reference>
<accession>A0A1V9YJZ2</accession>
<dbReference type="STRING" id="1202772.A0A1V9YJZ2"/>
<evidence type="ECO:0000313" key="3">
    <source>
        <dbReference type="Proteomes" id="UP000243579"/>
    </source>
</evidence>
<sequence>MDLRDAVAAASSLRDLYEATKANAFGACKTALIVAISASPPTEVLPQLLGLVQCYWHDVSLPLAYLVLMAIEESSIQLPTTDSLARQTLVSLVLDALDAPTSVDAKVVVKAIEVFNLKDLLDPMSIMAYVTAIESTPATQTSALKCMWLIPELDWPFAATTAALVATKSWSLAEQLLKQSQSSLVRDAHNDLCAVFIELALQANDFKKAHRVVQAYGLHTRFPHVDNWFRQESLQKLCAQRKWGAAVAYVGSNTVLQRYLFDKALIAGELVRAREWHARFGLPSDLLLSLDENSSIAAYMTLPETVTVNLCTTHEDMQRLRTRLEDALRRDDSVYLGIDLEWKPVFSKGDVCLASLLQLALHDSVFLVDLVALEVNVDDFELLQWILEEPRLWKLGYGLRTDLRVLHESFGDIQPDLHVESFVELSAVHPQVKSLSDAVDLVLGKPLDKTQQLSNWDARPLTLAQQTYAALDAWCLVQLAGAVTAEELASNLASLDLTQPSTTAAVVERRRARWDLVASSMALKAATPGPLVAELLATAPEISATVGILHFSAVDTSDASAMCANSLCVFANDRPIIVLLPQSSKLDMGRLAAASSSSRRSVRFATAQECIDVFGYAPGTVPPIAHKVRATVYVDSGLESATTLIVGSGRPKVVLQLTLATLQELCVGLDFAIVPLAKPTATVTPLKPTNADPDINVRFLVDTHLGKLARWLRMRGIDCVKYEPTNTSRSTILDEAATDARIVITTDRKLAQRRAAAACFLVTTTDPRKQLFEVLHHFGLGTSSSVEPKFIHPRCTQCNGDKFTMVDTATAQTKQHLQASTIATVSEFWACDSCGKLFWTAWKRFRDMRFKTS</sequence>
<organism evidence="2 3">
    <name type="scientific">Achlya hypogyna</name>
    <name type="common">Oomycete</name>
    <name type="synonym">Protoachlya hypogyna</name>
    <dbReference type="NCBI Taxonomy" id="1202772"/>
    <lineage>
        <taxon>Eukaryota</taxon>
        <taxon>Sar</taxon>
        <taxon>Stramenopiles</taxon>
        <taxon>Oomycota</taxon>
        <taxon>Saprolegniomycetes</taxon>
        <taxon>Saprolegniales</taxon>
        <taxon>Achlyaceae</taxon>
        <taxon>Achlya</taxon>
    </lineage>
</organism>
<dbReference type="GO" id="GO:0008408">
    <property type="term" value="F:3'-5' exonuclease activity"/>
    <property type="evidence" value="ECO:0007669"/>
    <property type="project" value="InterPro"/>
</dbReference>
<dbReference type="InterPro" id="IPR007214">
    <property type="entry name" value="YbaK/aa-tRNA-synth-assoc-dom"/>
</dbReference>
<evidence type="ECO:0000313" key="2">
    <source>
        <dbReference type="EMBL" id="OQR86025.1"/>
    </source>
</evidence>
<gene>
    <name evidence="2" type="ORF">ACHHYP_20520</name>
</gene>
<dbReference type="SUPFAM" id="SSF55826">
    <property type="entry name" value="YbaK/ProRS associated domain"/>
    <property type="match status" value="1"/>
</dbReference>
<evidence type="ECO:0000259" key="1">
    <source>
        <dbReference type="SMART" id="SM00474"/>
    </source>
</evidence>
<dbReference type="InterPro" id="IPR036397">
    <property type="entry name" value="RNaseH_sf"/>
</dbReference>
<dbReference type="Pfam" id="PF01927">
    <property type="entry name" value="Mut7-C"/>
    <property type="match status" value="1"/>
</dbReference>
<comment type="caution">
    <text evidence="2">The sequence shown here is derived from an EMBL/GenBank/DDBJ whole genome shotgun (WGS) entry which is preliminary data.</text>
</comment>
<name>A0A1V9YJZ2_ACHHY</name>
<dbReference type="PANTHER" id="PTHR47765:SF2">
    <property type="entry name" value="EXONUCLEASE MUT-7 HOMOLOG"/>
    <property type="match status" value="1"/>
</dbReference>